<name>A0A2P8F360_9GAMM</name>
<comment type="caution">
    <text evidence="5">The sequence shown here is derived from an EMBL/GenBank/DDBJ whole genome shotgun (WGS) entry which is preliminary data.</text>
</comment>
<dbReference type="GO" id="GO:0006355">
    <property type="term" value="P:regulation of DNA-templated transcription"/>
    <property type="evidence" value="ECO:0007669"/>
    <property type="project" value="InterPro"/>
</dbReference>
<organism evidence="5 6">
    <name type="scientific">Marinobacterium halophilum</name>
    <dbReference type="NCBI Taxonomy" id="267374"/>
    <lineage>
        <taxon>Bacteria</taxon>
        <taxon>Pseudomonadati</taxon>
        <taxon>Pseudomonadota</taxon>
        <taxon>Gammaproteobacteria</taxon>
        <taxon>Oceanospirillales</taxon>
        <taxon>Oceanospirillaceae</taxon>
        <taxon>Marinobacterium</taxon>
    </lineage>
</organism>
<dbReference type="GO" id="GO:0003677">
    <property type="term" value="F:DNA binding"/>
    <property type="evidence" value="ECO:0007669"/>
    <property type="project" value="UniProtKB-KW"/>
</dbReference>
<protein>
    <submittedName>
        <fullName evidence="5">Regulatory LuxR family protein</fullName>
    </submittedName>
</protein>
<dbReference type="PANTHER" id="PTHR44688:SF16">
    <property type="entry name" value="DNA-BINDING TRANSCRIPTIONAL ACTIVATOR DEVR_DOSR"/>
    <property type="match status" value="1"/>
</dbReference>
<dbReference type="PROSITE" id="PS00622">
    <property type="entry name" value="HTH_LUXR_1"/>
    <property type="match status" value="1"/>
</dbReference>
<dbReference type="PANTHER" id="PTHR44688">
    <property type="entry name" value="DNA-BINDING TRANSCRIPTIONAL ACTIVATOR DEVR_DOSR"/>
    <property type="match status" value="1"/>
</dbReference>
<dbReference type="InterPro" id="IPR016032">
    <property type="entry name" value="Sig_transdc_resp-reg_C-effctor"/>
</dbReference>
<evidence type="ECO:0000259" key="4">
    <source>
        <dbReference type="PROSITE" id="PS50043"/>
    </source>
</evidence>
<evidence type="ECO:0000313" key="5">
    <source>
        <dbReference type="EMBL" id="PSL16152.1"/>
    </source>
</evidence>
<dbReference type="InterPro" id="IPR000792">
    <property type="entry name" value="Tscrpt_reg_LuxR_C"/>
</dbReference>
<dbReference type="CDD" id="cd06170">
    <property type="entry name" value="LuxR_C_like"/>
    <property type="match status" value="1"/>
</dbReference>
<keyword evidence="2" id="KW-0238">DNA-binding</keyword>
<dbReference type="PROSITE" id="PS50043">
    <property type="entry name" value="HTH_LUXR_2"/>
    <property type="match status" value="1"/>
</dbReference>
<evidence type="ECO:0000313" key="6">
    <source>
        <dbReference type="Proteomes" id="UP000242133"/>
    </source>
</evidence>
<feature type="domain" description="HTH luxR-type" evidence="4">
    <location>
        <begin position="189"/>
        <end position="251"/>
    </location>
</feature>
<dbReference type="PRINTS" id="PR00038">
    <property type="entry name" value="HTHLUXR"/>
</dbReference>
<dbReference type="Pfam" id="PF00196">
    <property type="entry name" value="GerE"/>
    <property type="match status" value="1"/>
</dbReference>
<dbReference type="Proteomes" id="UP000242133">
    <property type="component" value="Unassembled WGS sequence"/>
</dbReference>
<evidence type="ECO:0000256" key="3">
    <source>
        <dbReference type="ARBA" id="ARBA00023163"/>
    </source>
</evidence>
<keyword evidence="3" id="KW-0804">Transcription</keyword>
<gene>
    <name evidence="5" type="ORF">CLV44_10275</name>
</gene>
<dbReference type="EMBL" id="PYGI01000002">
    <property type="protein sequence ID" value="PSL16152.1"/>
    <property type="molecule type" value="Genomic_DNA"/>
</dbReference>
<proteinExistence type="predicted"/>
<dbReference type="SUPFAM" id="SSF46894">
    <property type="entry name" value="C-terminal effector domain of the bipartite response regulators"/>
    <property type="match status" value="1"/>
</dbReference>
<dbReference type="Gene3D" id="1.10.10.10">
    <property type="entry name" value="Winged helix-like DNA-binding domain superfamily/Winged helix DNA-binding domain"/>
    <property type="match status" value="1"/>
</dbReference>
<evidence type="ECO:0000256" key="2">
    <source>
        <dbReference type="ARBA" id="ARBA00023125"/>
    </source>
</evidence>
<keyword evidence="6" id="KW-1185">Reference proteome</keyword>
<accession>A0A2P8F360</accession>
<dbReference type="AlphaFoldDB" id="A0A2P8F360"/>
<keyword evidence="1" id="KW-0805">Transcription regulation</keyword>
<sequence length="251" mass="28688">MLDIDKTPRITLGWVPSGLVLNVLEKLGTTGFYAHFLDWLQQEFGTEQCMVFYCSDGQQVSTLIYKDYAREASGKRLAEAYVSERHYLHDPNFNTLKTLAPGNVEVVRFNSVSGNMGLHYRKEFFETPGFTDKISILRGTEQGNYYINLYRRDPGFDPRFDDVTFSRSVCALISILVSKHFELNQRLRLEGPLAFLSEREQQVCRAVLRGKKNEVIAAELDVAVSSIITYRKRAYEKLGISSRAQLFALCN</sequence>
<dbReference type="SMART" id="SM00421">
    <property type="entry name" value="HTH_LUXR"/>
    <property type="match status" value="1"/>
</dbReference>
<reference evidence="5 6" key="1">
    <citation type="submission" date="2018-03" db="EMBL/GenBank/DDBJ databases">
        <title>Genomic Encyclopedia of Archaeal and Bacterial Type Strains, Phase II (KMG-II): from individual species to whole genera.</title>
        <authorList>
            <person name="Goeker M."/>
        </authorList>
    </citation>
    <scope>NUCLEOTIDE SEQUENCE [LARGE SCALE GENOMIC DNA]</scope>
    <source>
        <strain evidence="5 6">DSM 17586</strain>
    </source>
</reference>
<evidence type="ECO:0000256" key="1">
    <source>
        <dbReference type="ARBA" id="ARBA00023015"/>
    </source>
</evidence>
<dbReference type="OrthoDB" id="343383at2"/>
<dbReference type="InterPro" id="IPR036388">
    <property type="entry name" value="WH-like_DNA-bd_sf"/>
</dbReference>
<dbReference type="RefSeq" id="WP_106590384.1">
    <property type="nucleotide sequence ID" value="NZ_PYGI01000002.1"/>
</dbReference>